<comment type="caution">
    <text evidence="5">The sequence shown here is derived from an EMBL/GenBank/DDBJ whole genome shotgun (WGS) entry which is preliminary data.</text>
</comment>
<dbReference type="Gene3D" id="1.25.40.10">
    <property type="entry name" value="Tetratricopeptide repeat domain"/>
    <property type="match status" value="1"/>
</dbReference>
<dbReference type="SUPFAM" id="SSF48452">
    <property type="entry name" value="TPR-like"/>
    <property type="match status" value="1"/>
</dbReference>
<gene>
    <name evidence="5" type="ORF">Cgig2_020913</name>
</gene>
<dbReference type="InterPro" id="IPR019734">
    <property type="entry name" value="TPR_rpt"/>
</dbReference>
<dbReference type="PANTHER" id="PTHR46512:SF9">
    <property type="entry name" value="PEPTIDYLPROLYL ISOMERASE"/>
    <property type="match status" value="1"/>
</dbReference>
<name>A0A9Q1JNW5_9CARY</name>
<evidence type="ECO:0000256" key="3">
    <source>
        <dbReference type="ARBA" id="ARBA00023110"/>
    </source>
</evidence>
<evidence type="ECO:0000256" key="4">
    <source>
        <dbReference type="ARBA" id="ARBA00023235"/>
    </source>
</evidence>
<keyword evidence="6" id="KW-1185">Reference proteome</keyword>
<dbReference type="GO" id="GO:0003755">
    <property type="term" value="F:peptidyl-prolyl cis-trans isomerase activity"/>
    <property type="evidence" value="ECO:0007669"/>
    <property type="project" value="UniProtKB-EC"/>
</dbReference>
<dbReference type="SMART" id="SM00028">
    <property type="entry name" value="TPR"/>
    <property type="match status" value="2"/>
</dbReference>
<reference evidence="5" key="1">
    <citation type="submission" date="2022-04" db="EMBL/GenBank/DDBJ databases">
        <title>Carnegiea gigantea Genome sequencing and assembly v2.</title>
        <authorList>
            <person name="Copetti D."/>
            <person name="Sanderson M.J."/>
            <person name="Burquez A."/>
            <person name="Wojciechowski M.F."/>
        </authorList>
    </citation>
    <scope>NUCLEOTIDE SEQUENCE</scope>
    <source>
        <strain evidence="5">SGP5-SGP5p</strain>
        <tissue evidence="5">Aerial part</tissue>
    </source>
</reference>
<dbReference type="AlphaFoldDB" id="A0A9Q1JNW5"/>
<keyword evidence="3" id="KW-0697">Rotamase</keyword>
<evidence type="ECO:0000313" key="6">
    <source>
        <dbReference type="Proteomes" id="UP001153076"/>
    </source>
</evidence>
<dbReference type="Proteomes" id="UP001153076">
    <property type="component" value="Unassembled WGS sequence"/>
</dbReference>
<protein>
    <recommendedName>
        <fullName evidence="2">peptidylprolyl isomerase</fullName>
        <ecNumber evidence="2">5.2.1.8</ecNumber>
    </recommendedName>
</protein>
<sequence>MLKVNLEIPYNEENIRSLAIGLNLNLAAAELKQGKFDNAKTLCSLVLKFEPYNTKALFRRAKAALRLCNIQQTLLDLWQARQIYPTNIEIVKELQKVKSAKSLDVDRQWDSHCPKTNSNWAEEKCRIMPNETKSVIEEDKNRREEGEHYTQAHGV</sequence>
<evidence type="ECO:0000256" key="1">
    <source>
        <dbReference type="ARBA" id="ARBA00000971"/>
    </source>
</evidence>
<comment type="catalytic activity">
    <reaction evidence="1">
        <text>[protein]-peptidylproline (omega=180) = [protein]-peptidylproline (omega=0)</text>
        <dbReference type="Rhea" id="RHEA:16237"/>
        <dbReference type="Rhea" id="RHEA-COMP:10747"/>
        <dbReference type="Rhea" id="RHEA-COMP:10748"/>
        <dbReference type="ChEBI" id="CHEBI:83833"/>
        <dbReference type="ChEBI" id="CHEBI:83834"/>
        <dbReference type="EC" id="5.2.1.8"/>
    </reaction>
</comment>
<organism evidence="5 6">
    <name type="scientific">Carnegiea gigantea</name>
    <dbReference type="NCBI Taxonomy" id="171969"/>
    <lineage>
        <taxon>Eukaryota</taxon>
        <taxon>Viridiplantae</taxon>
        <taxon>Streptophyta</taxon>
        <taxon>Embryophyta</taxon>
        <taxon>Tracheophyta</taxon>
        <taxon>Spermatophyta</taxon>
        <taxon>Magnoliopsida</taxon>
        <taxon>eudicotyledons</taxon>
        <taxon>Gunneridae</taxon>
        <taxon>Pentapetalae</taxon>
        <taxon>Caryophyllales</taxon>
        <taxon>Cactineae</taxon>
        <taxon>Cactaceae</taxon>
        <taxon>Cactoideae</taxon>
        <taxon>Echinocereeae</taxon>
        <taxon>Carnegiea</taxon>
    </lineage>
</organism>
<keyword evidence="4" id="KW-0413">Isomerase</keyword>
<dbReference type="InterPro" id="IPR011990">
    <property type="entry name" value="TPR-like_helical_dom_sf"/>
</dbReference>
<evidence type="ECO:0000313" key="5">
    <source>
        <dbReference type="EMBL" id="KAJ8427055.1"/>
    </source>
</evidence>
<accession>A0A9Q1JNW5</accession>
<evidence type="ECO:0000256" key="2">
    <source>
        <dbReference type="ARBA" id="ARBA00013194"/>
    </source>
</evidence>
<dbReference type="EMBL" id="JAKOGI010001196">
    <property type="protein sequence ID" value="KAJ8427055.1"/>
    <property type="molecule type" value="Genomic_DNA"/>
</dbReference>
<dbReference type="PANTHER" id="PTHR46512">
    <property type="entry name" value="PEPTIDYLPROLYL ISOMERASE"/>
    <property type="match status" value="1"/>
</dbReference>
<dbReference type="InterPro" id="IPR050754">
    <property type="entry name" value="FKBP4/5/8-like"/>
</dbReference>
<dbReference type="EC" id="5.2.1.8" evidence="2"/>
<proteinExistence type="predicted"/>